<protein>
    <submittedName>
        <fullName evidence="1">Uncharacterized protein</fullName>
    </submittedName>
</protein>
<gene>
    <name evidence="1" type="ORF">NC99_30500</name>
</gene>
<evidence type="ECO:0000313" key="2">
    <source>
        <dbReference type="Proteomes" id="UP000036958"/>
    </source>
</evidence>
<accession>A0A0L8V771</accession>
<comment type="caution">
    <text evidence="1">The sequence shown here is derived from an EMBL/GenBank/DDBJ whole genome shotgun (WGS) entry which is preliminary data.</text>
</comment>
<organism evidence="1 2">
    <name type="scientific">Sunxiuqinia dokdonensis</name>
    <dbReference type="NCBI Taxonomy" id="1409788"/>
    <lineage>
        <taxon>Bacteria</taxon>
        <taxon>Pseudomonadati</taxon>
        <taxon>Bacteroidota</taxon>
        <taxon>Bacteroidia</taxon>
        <taxon>Marinilabiliales</taxon>
        <taxon>Prolixibacteraceae</taxon>
        <taxon>Sunxiuqinia</taxon>
    </lineage>
</organism>
<name>A0A0L8V771_9BACT</name>
<sequence>MRFPFPTNRTILELKLYFSGKLNQVVCHQSHHTGIEIRNNGPQSGEP</sequence>
<proteinExistence type="predicted"/>
<reference evidence="2" key="1">
    <citation type="submission" date="2015-07" db="EMBL/GenBank/DDBJ databases">
        <title>Genome sequencing of Sunxiuqinia dokdonensis strain SK.</title>
        <authorList>
            <person name="Ahn S."/>
            <person name="Kim B.-C."/>
        </authorList>
    </citation>
    <scope>NUCLEOTIDE SEQUENCE [LARGE SCALE GENOMIC DNA]</scope>
    <source>
        <strain evidence="2">SK</strain>
    </source>
</reference>
<dbReference type="Proteomes" id="UP000036958">
    <property type="component" value="Unassembled WGS sequence"/>
</dbReference>
<dbReference type="AlphaFoldDB" id="A0A0L8V771"/>
<keyword evidence="2" id="KW-1185">Reference proteome</keyword>
<evidence type="ECO:0000313" key="1">
    <source>
        <dbReference type="EMBL" id="KOH44057.1"/>
    </source>
</evidence>
<dbReference type="EMBL" id="LGIA01000171">
    <property type="protein sequence ID" value="KOH44057.1"/>
    <property type="molecule type" value="Genomic_DNA"/>
</dbReference>